<dbReference type="Gene3D" id="1.10.150.20">
    <property type="entry name" value="5' to 3' exonuclease, C-terminal subdomain"/>
    <property type="match status" value="1"/>
</dbReference>
<dbReference type="SUPFAM" id="SSF46929">
    <property type="entry name" value="DNA helicase RuvA subunit, C-terminal domain"/>
    <property type="match status" value="1"/>
</dbReference>
<evidence type="ECO:0000256" key="6">
    <source>
        <dbReference type="HAMAP-Rule" id="MF_00031"/>
    </source>
</evidence>
<dbReference type="OrthoDB" id="5293449at2"/>
<dbReference type="NCBIfam" id="TIGR00084">
    <property type="entry name" value="ruvA"/>
    <property type="match status" value="1"/>
</dbReference>
<dbReference type="Pfam" id="PF07499">
    <property type="entry name" value="RuvA_C"/>
    <property type="match status" value="1"/>
</dbReference>
<dbReference type="InterPro" id="IPR036267">
    <property type="entry name" value="RuvA_C_sf"/>
</dbReference>
<keyword evidence="2 6" id="KW-0227">DNA damage</keyword>
<reference evidence="8 9" key="1">
    <citation type="submission" date="2017-03" db="EMBL/GenBank/DDBJ databases">
        <title>Genomic and clinical evidence uncovers the enterohepatic species Helicobacter valdiviensis as a potential human intestinal pathogen.</title>
        <authorList>
            <person name="Fresia P."/>
            <person name="Jara R."/>
            <person name="Sierra R."/>
            <person name="Ferres I."/>
            <person name="Greif G."/>
            <person name="Iraola G."/>
            <person name="Collado L."/>
        </authorList>
    </citation>
    <scope>NUCLEOTIDE SEQUENCE [LARGE SCALE GENOMIC DNA]</scope>
    <source>
        <strain evidence="8 9">WBE14</strain>
    </source>
</reference>
<evidence type="ECO:0000256" key="5">
    <source>
        <dbReference type="ARBA" id="ARBA00023204"/>
    </source>
</evidence>
<evidence type="ECO:0000256" key="3">
    <source>
        <dbReference type="ARBA" id="ARBA00023125"/>
    </source>
</evidence>
<name>A0A2W6MST1_9HELI</name>
<accession>A0A2W6MST1</accession>
<feature type="region of interest" description="Domain III" evidence="6">
    <location>
        <begin position="149"/>
        <end position="192"/>
    </location>
</feature>
<comment type="caution">
    <text evidence="6">Lacks conserved residue(s) required for the propagation of feature annotation.</text>
</comment>
<dbReference type="Pfam" id="PF01330">
    <property type="entry name" value="RuvA_N"/>
    <property type="match status" value="1"/>
</dbReference>
<feature type="domain" description="Helix-hairpin-helix DNA-binding motif class 1" evidence="7">
    <location>
        <begin position="109"/>
        <end position="128"/>
    </location>
</feature>
<dbReference type="GO" id="GO:0000400">
    <property type="term" value="F:four-way junction DNA binding"/>
    <property type="evidence" value="ECO:0007669"/>
    <property type="project" value="UniProtKB-UniRule"/>
</dbReference>
<protein>
    <recommendedName>
        <fullName evidence="6">Holliday junction branch migration complex subunit RuvA</fullName>
    </recommendedName>
</protein>
<keyword evidence="1 6" id="KW-0963">Cytoplasm</keyword>
<evidence type="ECO:0000256" key="1">
    <source>
        <dbReference type="ARBA" id="ARBA00022490"/>
    </source>
</evidence>
<dbReference type="SUPFAM" id="SSF50249">
    <property type="entry name" value="Nucleic acid-binding proteins"/>
    <property type="match status" value="1"/>
</dbReference>
<gene>
    <name evidence="6" type="primary">ruvA</name>
    <name evidence="8" type="ORF">B6S12_08275</name>
</gene>
<comment type="subunit">
    <text evidence="6">Homotetramer. Forms an RuvA(8)-RuvB(12)-Holliday junction (HJ) complex. HJ DNA is sandwiched between 2 RuvA tetramers; dsDNA enters through RuvA and exits via RuvB. An RuvB hexamer assembles on each DNA strand where it exits the tetramer. Each RuvB hexamer is contacted by two RuvA subunits (via domain III) on 2 adjacent RuvB subunits; this complex drives branch migration. In the full resolvosome a probable DNA-RuvA(4)-RuvB(12)-RuvC(2) complex forms which resolves the HJ.</text>
</comment>
<dbReference type="Pfam" id="PF14520">
    <property type="entry name" value="HHH_5"/>
    <property type="match status" value="1"/>
</dbReference>
<dbReference type="GO" id="GO:0006281">
    <property type="term" value="P:DNA repair"/>
    <property type="evidence" value="ECO:0007669"/>
    <property type="project" value="UniProtKB-UniRule"/>
</dbReference>
<comment type="function">
    <text evidence="6">The RuvA-RuvB-RuvC complex processes Holliday junction (HJ) DNA during genetic recombination and DNA repair, while the RuvA-RuvB complex plays an important role in the rescue of blocked DNA replication forks via replication fork reversal (RFR). RuvA specifically binds to HJ cruciform DNA, conferring on it an open structure. The RuvB hexamer acts as an ATP-dependent pump, pulling dsDNA into and through the RuvAB complex. HJ branch migration allows RuvC to scan DNA until it finds its consensus sequence, where it cleaves and resolves the cruciform DNA.</text>
</comment>
<dbReference type="GO" id="GO:0048476">
    <property type="term" value="C:Holliday junction resolvase complex"/>
    <property type="evidence" value="ECO:0007669"/>
    <property type="project" value="UniProtKB-UniRule"/>
</dbReference>
<comment type="domain">
    <text evidence="6">Has three domains with a flexible linker between the domains II and III and assumes an 'L' shape. Domain III is highly mobile and contacts RuvB.</text>
</comment>
<dbReference type="InterPro" id="IPR012340">
    <property type="entry name" value="NA-bd_OB-fold"/>
</dbReference>
<dbReference type="GO" id="GO:0005524">
    <property type="term" value="F:ATP binding"/>
    <property type="evidence" value="ECO:0007669"/>
    <property type="project" value="InterPro"/>
</dbReference>
<keyword evidence="5 6" id="KW-0234">DNA repair</keyword>
<organism evidence="8 9">
    <name type="scientific">Helicobacter valdiviensis</name>
    <dbReference type="NCBI Taxonomy" id="1458358"/>
    <lineage>
        <taxon>Bacteria</taxon>
        <taxon>Pseudomonadati</taxon>
        <taxon>Campylobacterota</taxon>
        <taxon>Epsilonproteobacteria</taxon>
        <taxon>Campylobacterales</taxon>
        <taxon>Helicobacteraceae</taxon>
        <taxon>Helicobacter</taxon>
    </lineage>
</organism>
<dbReference type="AlphaFoldDB" id="A0A2W6MST1"/>
<comment type="subcellular location">
    <subcellularLocation>
        <location evidence="6">Cytoplasm</location>
    </subcellularLocation>
</comment>
<comment type="similarity">
    <text evidence="6">Belongs to the RuvA family.</text>
</comment>
<dbReference type="InterPro" id="IPR010994">
    <property type="entry name" value="RuvA_2-like"/>
</dbReference>
<dbReference type="EMBL" id="NBIU01000027">
    <property type="protein sequence ID" value="PZT47615.1"/>
    <property type="molecule type" value="Genomic_DNA"/>
</dbReference>
<dbReference type="InterPro" id="IPR000085">
    <property type="entry name" value="RuvA"/>
</dbReference>
<dbReference type="GO" id="GO:0005737">
    <property type="term" value="C:cytoplasm"/>
    <property type="evidence" value="ECO:0007669"/>
    <property type="project" value="UniProtKB-SubCell"/>
</dbReference>
<feature type="region of interest" description="Domain II" evidence="6">
    <location>
        <begin position="66"/>
        <end position="143"/>
    </location>
</feature>
<dbReference type="InterPro" id="IPR011114">
    <property type="entry name" value="RuvA_C"/>
</dbReference>
<dbReference type="Gene3D" id="2.40.50.140">
    <property type="entry name" value="Nucleic acid-binding proteins"/>
    <property type="match status" value="1"/>
</dbReference>
<dbReference type="SUPFAM" id="SSF47781">
    <property type="entry name" value="RuvA domain 2-like"/>
    <property type="match status" value="1"/>
</dbReference>
<dbReference type="CDD" id="cd14332">
    <property type="entry name" value="UBA_RuvA_C"/>
    <property type="match status" value="1"/>
</dbReference>
<evidence type="ECO:0000256" key="2">
    <source>
        <dbReference type="ARBA" id="ARBA00022763"/>
    </source>
</evidence>
<dbReference type="InterPro" id="IPR003583">
    <property type="entry name" value="Hlx-hairpin-Hlx_DNA-bd_motif"/>
</dbReference>
<sequence>MIIGLEGEIVFKEPTRLGIKCAGVVYEVFVSLQTSQNLSQKVGENANLLITHIIREDAWQLFGFLDNIERQLFVRLIKINGVGPKVAMAILSTYSPQTFAQVIENNDIKSMQRVPGIGPKSAGRILVEISGWSLELTQDSKTVKEDSNLHQVVLALESLGYKNDVIQKAIKGIESDEVGAMVRAALKKIQTL</sequence>
<evidence type="ECO:0000259" key="7">
    <source>
        <dbReference type="SMART" id="SM00278"/>
    </source>
</evidence>
<proteinExistence type="inferred from homology"/>
<keyword evidence="3 6" id="KW-0238">DNA-binding</keyword>
<keyword evidence="4 6" id="KW-0233">DNA recombination</keyword>
<evidence type="ECO:0000313" key="9">
    <source>
        <dbReference type="Proteomes" id="UP000249746"/>
    </source>
</evidence>
<evidence type="ECO:0000313" key="8">
    <source>
        <dbReference type="EMBL" id="PZT47615.1"/>
    </source>
</evidence>
<dbReference type="InterPro" id="IPR013849">
    <property type="entry name" value="DNA_helicase_Holl-junc_RuvA_I"/>
</dbReference>
<dbReference type="GO" id="GO:0009379">
    <property type="term" value="C:Holliday junction helicase complex"/>
    <property type="evidence" value="ECO:0007669"/>
    <property type="project" value="InterPro"/>
</dbReference>
<dbReference type="HAMAP" id="MF_00031">
    <property type="entry name" value="DNA_HJ_migration_RuvA"/>
    <property type="match status" value="1"/>
</dbReference>
<evidence type="ECO:0000256" key="4">
    <source>
        <dbReference type="ARBA" id="ARBA00023172"/>
    </source>
</evidence>
<dbReference type="Proteomes" id="UP000249746">
    <property type="component" value="Unassembled WGS sequence"/>
</dbReference>
<comment type="caution">
    <text evidence="8">The sequence shown here is derived from an EMBL/GenBank/DDBJ whole genome shotgun (WGS) entry which is preliminary data.</text>
</comment>
<dbReference type="RefSeq" id="WP_111230335.1">
    <property type="nucleotide sequence ID" value="NZ_NBIU01000027.1"/>
</dbReference>
<feature type="domain" description="Helix-hairpin-helix DNA-binding motif class 1" evidence="7">
    <location>
        <begin position="74"/>
        <end position="93"/>
    </location>
</feature>
<keyword evidence="9" id="KW-1185">Reference proteome</keyword>
<dbReference type="GO" id="GO:0006310">
    <property type="term" value="P:DNA recombination"/>
    <property type="evidence" value="ECO:0007669"/>
    <property type="project" value="UniProtKB-UniRule"/>
</dbReference>
<dbReference type="GO" id="GO:0009378">
    <property type="term" value="F:four-way junction helicase activity"/>
    <property type="evidence" value="ECO:0007669"/>
    <property type="project" value="InterPro"/>
</dbReference>
<dbReference type="SMART" id="SM00278">
    <property type="entry name" value="HhH1"/>
    <property type="match status" value="2"/>
</dbReference>